<dbReference type="InterPro" id="IPR017850">
    <property type="entry name" value="Alkaline_phosphatase_core_sf"/>
</dbReference>
<proteinExistence type="inferred from homology"/>
<keyword evidence="2" id="KW-0479">Metal-binding</keyword>
<dbReference type="AlphaFoldDB" id="A0A6C2U2G6"/>
<dbReference type="PANTHER" id="PTHR42693">
    <property type="entry name" value="ARYLSULFATASE FAMILY MEMBER"/>
    <property type="match status" value="1"/>
</dbReference>
<dbReference type="SUPFAM" id="SSF53649">
    <property type="entry name" value="Alkaline phosphatase-like"/>
    <property type="match status" value="1"/>
</dbReference>
<dbReference type="InterPro" id="IPR024607">
    <property type="entry name" value="Sulfatase_CS"/>
</dbReference>
<evidence type="ECO:0000259" key="5">
    <source>
        <dbReference type="Pfam" id="PF00884"/>
    </source>
</evidence>
<comment type="similarity">
    <text evidence="1">Belongs to the sulfatase family.</text>
</comment>
<reference evidence="6 7" key="1">
    <citation type="submission" date="2019-04" db="EMBL/GenBank/DDBJ databases">
        <authorList>
            <person name="Van Vliet M D."/>
        </authorList>
    </citation>
    <scope>NUCLEOTIDE SEQUENCE [LARGE SCALE GENOMIC DNA]</scope>
    <source>
        <strain evidence="6 7">F1</strain>
    </source>
</reference>
<evidence type="ECO:0000256" key="3">
    <source>
        <dbReference type="ARBA" id="ARBA00022801"/>
    </source>
</evidence>
<evidence type="ECO:0000313" key="7">
    <source>
        <dbReference type="Proteomes" id="UP000366872"/>
    </source>
</evidence>
<accession>A0A6C2U2G6</accession>
<dbReference type="Gene3D" id="3.40.720.10">
    <property type="entry name" value="Alkaline Phosphatase, subunit A"/>
    <property type="match status" value="1"/>
</dbReference>
<dbReference type="InterPro" id="IPR050738">
    <property type="entry name" value="Sulfatase"/>
</dbReference>
<name>A0A6C2U2G6_PONDE</name>
<organism evidence="6 7">
    <name type="scientific">Pontiella desulfatans</name>
    <dbReference type="NCBI Taxonomy" id="2750659"/>
    <lineage>
        <taxon>Bacteria</taxon>
        <taxon>Pseudomonadati</taxon>
        <taxon>Kiritimatiellota</taxon>
        <taxon>Kiritimatiellia</taxon>
        <taxon>Kiritimatiellales</taxon>
        <taxon>Pontiellaceae</taxon>
        <taxon>Pontiella</taxon>
    </lineage>
</organism>
<evidence type="ECO:0000256" key="4">
    <source>
        <dbReference type="ARBA" id="ARBA00022837"/>
    </source>
</evidence>
<dbReference type="EMBL" id="CAAHFG010000001">
    <property type="protein sequence ID" value="VGO14035.1"/>
    <property type="molecule type" value="Genomic_DNA"/>
</dbReference>
<dbReference type="Gene3D" id="3.30.1120.10">
    <property type="match status" value="1"/>
</dbReference>
<gene>
    <name evidence="6" type="primary">atsA_178</name>
    <name evidence="6" type="ORF">PDESU_02592</name>
</gene>
<keyword evidence="4" id="KW-0106">Calcium</keyword>
<feature type="domain" description="Sulfatase N-terminal" evidence="5">
    <location>
        <begin position="81"/>
        <end position="419"/>
    </location>
</feature>
<protein>
    <submittedName>
        <fullName evidence="6">Arylsulfatase</fullName>
    </submittedName>
</protein>
<keyword evidence="7" id="KW-1185">Reference proteome</keyword>
<dbReference type="Pfam" id="PF00884">
    <property type="entry name" value="Sulfatase"/>
    <property type="match status" value="1"/>
</dbReference>
<sequence length="532" mass="60268">MKRLKISYGQASGLRYYCRIARILRAPKAAKIAAVRNVSQAARLLPEEIGVCLNRGASTMKMWMVGFLMVLTAVVHGAKQPNVIVIVTDDHGYADFGAYGLSDDIRTPHLDKLAANGALMTHGYVTAPQCIPSRAGVVTGRYQTRFGLDGNYYAPMDINETTIAERLRDVGYATGFVGKWHLEPNRNSRHWMEGAWPEGLEQKNPRVPDELIKPYLPMNRGFADYYDGTMNVYLRNYDLDGNDIPHEREVDQKTFRVDKQSEAALAFIKRHKDEPFFLHLAYFAPHVPMEVVKKHFDRFPGEMAERRRWALASIAAIDDGVGAIVESLRKYGIEDDTIIFYFGDNGAPLKIHMKDDPFDKPGWDGSLNGPMVGEKGMLSDGGIRVPYLVYWKNKIPAQVYDRPVISLDAGATALALAGVKTKPGVIDGVNLMPYLANGQKDDPHEALYWRFWGQSAIREGKWKFHELENGVRMLFDMETDAQENRNVIDQHPELADRLQKKLAIWRDAQQRPGFVETFGREAPWYKHYFGVE</sequence>
<dbReference type="GO" id="GO:0004065">
    <property type="term" value="F:arylsulfatase activity"/>
    <property type="evidence" value="ECO:0007669"/>
    <property type="project" value="TreeGrafter"/>
</dbReference>
<dbReference type="Proteomes" id="UP000366872">
    <property type="component" value="Unassembled WGS sequence"/>
</dbReference>
<keyword evidence="3" id="KW-0378">Hydrolase</keyword>
<evidence type="ECO:0000256" key="2">
    <source>
        <dbReference type="ARBA" id="ARBA00022723"/>
    </source>
</evidence>
<dbReference type="PANTHER" id="PTHR42693:SF53">
    <property type="entry name" value="ENDO-4-O-SULFATASE"/>
    <property type="match status" value="1"/>
</dbReference>
<evidence type="ECO:0000256" key="1">
    <source>
        <dbReference type="ARBA" id="ARBA00008779"/>
    </source>
</evidence>
<dbReference type="PROSITE" id="PS00149">
    <property type="entry name" value="SULFATASE_2"/>
    <property type="match status" value="1"/>
</dbReference>
<evidence type="ECO:0000313" key="6">
    <source>
        <dbReference type="EMBL" id="VGO14035.1"/>
    </source>
</evidence>
<dbReference type="GO" id="GO:0046872">
    <property type="term" value="F:metal ion binding"/>
    <property type="evidence" value="ECO:0007669"/>
    <property type="project" value="UniProtKB-KW"/>
</dbReference>
<dbReference type="InterPro" id="IPR000917">
    <property type="entry name" value="Sulfatase_N"/>
</dbReference>